<dbReference type="PROSITE" id="PS50297">
    <property type="entry name" value="ANK_REP_REGION"/>
    <property type="match status" value="2"/>
</dbReference>
<feature type="repeat" description="ANK" evidence="9">
    <location>
        <begin position="67"/>
        <end position="99"/>
    </location>
</feature>
<keyword evidence="12" id="KW-1185">Reference proteome</keyword>
<evidence type="ECO:0000313" key="12">
    <source>
        <dbReference type="Proteomes" id="UP000281406"/>
    </source>
</evidence>
<dbReference type="Proteomes" id="UP000281406">
    <property type="component" value="Unassembled WGS sequence"/>
</dbReference>
<dbReference type="InterPro" id="IPR002110">
    <property type="entry name" value="Ankyrin_rpt"/>
</dbReference>
<accession>A0A3N0Z2K2</accession>
<dbReference type="PRINTS" id="PR01415">
    <property type="entry name" value="ANKYRIN"/>
</dbReference>
<dbReference type="SMART" id="SM00248">
    <property type="entry name" value="ANK"/>
    <property type="match status" value="3"/>
</dbReference>
<reference evidence="11 12" key="1">
    <citation type="submission" date="2018-10" db="EMBL/GenBank/DDBJ databases">
        <title>Genome assembly for a Yunnan-Guizhou Plateau 3E fish, Anabarilius grahami (Regan), and its evolutionary and genetic applications.</title>
        <authorList>
            <person name="Jiang W."/>
        </authorList>
    </citation>
    <scope>NUCLEOTIDE SEQUENCE [LARGE SCALE GENOMIC DNA]</scope>
    <source>
        <strain evidence="11">AG-KIZ</strain>
        <tissue evidence="11">Muscle</tissue>
    </source>
</reference>
<keyword evidence="10" id="KW-0472">Membrane</keyword>
<keyword evidence="4" id="KW-0677">Repeat</keyword>
<dbReference type="Pfam" id="PF12796">
    <property type="entry name" value="Ank_2"/>
    <property type="match status" value="1"/>
</dbReference>
<feature type="repeat" description="ANK" evidence="9">
    <location>
        <begin position="34"/>
        <end position="66"/>
    </location>
</feature>
<dbReference type="PANTHER" id="PTHR24171:SF8">
    <property type="entry name" value="BRCA1-ASSOCIATED RING DOMAIN PROTEIN 1"/>
    <property type="match status" value="1"/>
</dbReference>
<dbReference type="InterPro" id="IPR036770">
    <property type="entry name" value="Ankyrin_rpt-contain_sf"/>
</dbReference>
<evidence type="ECO:0000256" key="6">
    <source>
        <dbReference type="ARBA" id="ARBA00023242"/>
    </source>
</evidence>
<dbReference type="PANTHER" id="PTHR24171">
    <property type="entry name" value="ANKYRIN REPEAT DOMAIN-CONTAINING PROTEIN 39-RELATED"/>
    <property type="match status" value="1"/>
</dbReference>
<evidence type="ECO:0000256" key="9">
    <source>
        <dbReference type="PROSITE-ProRule" id="PRU00023"/>
    </source>
</evidence>
<evidence type="ECO:0000256" key="3">
    <source>
        <dbReference type="ARBA" id="ARBA00022490"/>
    </source>
</evidence>
<protein>
    <recommendedName>
        <fullName evidence="8">Myotrophin</fullName>
    </recommendedName>
</protein>
<keyword evidence="10" id="KW-1133">Transmembrane helix</keyword>
<dbReference type="SUPFAM" id="SSF48403">
    <property type="entry name" value="Ankyrin repeat"/>
    <property type="match status" value="1"/>
</dbReference>
<comment type="subcellular location">
    <subcellularLocation>
        <location evidence="2">Cytoplasm</location>
    </subcellularLocation>
    <subcellularLocation>
        <location evidence="1">Nucleus</location>
    </subcellularLocation>
</comment>
<dbReference type="GO" id="GO:0005737">
    <property type="term" value="C:cytoplasm"/>
    <property type="evidence" value="ECO:0007669"/>
    <property type="project" value="UniProtKB-SubCell"/>
</dbReference>
<dbReference type="GO" id="GO:0031436">
    <property type="term" value="C:BRCA1-BARD1 complex"/>
    <property type="evidence" value="ECO:0007669"/>
    <property type="project" value="TreeGrafter"/>
</dbReference>
<gene>
    <name evidence="11" type="ORF">DPX16_7436</name>
</gene>
<comment type="caution">
    <text evidence="11">The sequence shown here is derived from an EMBL/GenBank/DDBJ whole genome shotgun (WGS) entry which is preliminary data.</text>
</comment>
<keyword evidence="6" id="KW-0539">Nucleus</keyword>
<evidence type="ECO:0000256" key="8">
    <source>
        <dbReference type="ARBA" id="ARBA00040332"/>
    </source>
</evidence>
<dbReference type="GO" id="GO:0010613">
    <property type="term" value="P:positive regulation of cardiac muscle hypertrophy"/>
    <property type="evidence" value="ECO:0007669"/>
    <property type="project" value="UniProtKB-ARBA"/>
</dbReference>
<evidence type="ECO:0000256" key="1">
    <source>
        <dbReference type="ARBA" id="ARBA00004123"/>
    </source>
</evidence>
<name>A0A3N0Z2K2_ANAGA</name>
<keyword evidence="3" id="KW-0963">Cytoplasm</keyword>
<dbReference type="EMBL" id="RJVU01015140">
    <property type="protein sequence ID" value="ROL52700.1"/>
    <property type="molecule type" value="Genomic_DNA"/>
</dbReference>
<dbReference type="AlphaFoldDB" id="A0A3N0Z2K2"/>
<dbReference type="Gene3D" id="1.25.40.20">
    <property type="entry name" value="Ankyrin repeat-containing domain"/>
    <property type="match status" value="1"/>
</dbReference>
<organism evidence="11 12">
    <name type="scientific">Anabarilius grahami</name>
    <name type="common">Kanglang fish</name>
    <name type="synonym">Barilius grahami</name>
    <dbReference type="NCBI Taxonomy" id="495550"/>
    <lineage>
        <taxon>Eukaryota</taxon>
        <taxon>Metazoa</taxon>
        <taxon>Chordata</taxon>
        <taxon>Craniata</taxon>
        <taxon>Vertebrata</taxon>
        <taxon>Euteleostomi</taxon>
        <taxon>Actinopterygii</taxon>
        <taxon>Neopterygii</taxon>
        <taxon>Teleostei</taxon>
        <taxon>Ostariophysi</taxon>
        <taxon>Cypriniformes</taxon>
        <taxon>Xenocyprididae</taxon>
        <taxon>Xenocypridinae</taxon>
        <taxon>Xenocypridinae incertae sedis</taxon>
        <taxon>Anabarilius</taxon>
    </lineage>
</organism>
<evidence type="ECO:0000256" key="5">
    <source>
        <dbReference type="ARBA" id="ARBA00023043"/>
    </source>
</evidence>
<sequence length="212" mass="23440">MGDKELMWALKNGDLDEVKTLLVKAEDVNRTLEGGRKPLHYAADCGHADMLEFLLSKGADVNAPDKHGITPLLSATYEGHMSCVKILLEKGADKERKGPDGLSAFEAAESEAIKALLKHKSAVIVELQRHLMAASAVAFILIILCTCKGFIFAITTGWMYIILLVTRLQATKLPRRLHAERRLVINNPEIVLNEVSNPNYLDNGYLSLYSQL</sequence>
<proteinExistence type="inferred from homology"/>
<dbReference type="OrthoDB" id="194358at2759"/>
<dbReference type="PROSITE" id="PS50088">
    <property type="entry name" value="ANK_REPEAT"/>
    <property type="match status" value="2"/>
</dbReference>
<keyword evidence="10" id="KW-0812">Transmembrane</keyword>
<dbReference type="GO" id="GO:0004842">
    <property type="term" value="F:ubiquitin-protein transferase activity"/>
    <property type="evidence" value="ECO:0007669"/>
    <property type="project" value="TreeGrafter"/>
</dbReference>
<evidence type="ECO:0000256" key="4">
    <source>
        <dbReference type="ARBA" id="ARBA00022737"/>
    </source>
</evidence>
<dbReference type="FunFam" id="1.25.40.20:FF:000118">
    <property type="entry name" value="Myotrophin"/>
    <property type="match status" value="1"/>
</dbReference>
<dbReference type="GO" id="GO:0085020">
    <property type="term" value="P:protein K6-linked ubiquitination"/>
    <property type="evidence" value="ECO:0007669"/>
    <property type="project" value="TreeGrafter"/>
</dbReference>
<evidence type="ECO:0000313" key="11">
    <source>
        <dbReference type="EMBL" id="ROL52700.1"/>
    </source>
</evidence>
<evidence type="ECO:0000256" key="10">
    <source>
        <dbReference type="SAM" id="Phobius"/>
    </source>
</evidence>
<comment type="similarity">
    <text evidence="7">Belongs to the myotrophin family.</text>
</comment>
<dbReference type="GO" id="GO:0070531">
    <property type="term" value="C:BRCA1-A complex"/>
    <property type="evidence" value="ECO:0007669"/>
    <property type="project" value="TreeGrafter"/>
</dbReference>
<feature type="transmembrane region" description="Helical" evidence="10">
    <location>
        <begin position="150"/>
        <end position="168"/>
    </location>
</feature>
<evidence type="ECO:0000256" key="7">
    <source>
        <dbReference type="ARBA" id="ARBA00038051"/>
    </source>
</evidence>
<evidence type="ECO:0000256" key="2">
    <source>
        <dbReference type="ARBA" id="ARBA00004496"/>
    </source>
</evidence>
<keyword evidence="5 9" id="KW-0040">ANK repeat</keyword>